<dbReference type="RefSeq" id="WP_175559531.1">
    <property type="nucleotide sequence ID" value="NZ_FNKD01000005.1"/>
</dbReference>
<dbReference type="Proteomes" id="UP000199444">
    <property type="component" value="Unassembled WGS sequence"/>
</dbReference>
<evidence type="ECO:0000313" key="3">
    <source>
        <dbReference type="Proteomes" id="UP000199444"/>
    </source>
</evidence>
<gene>
    <name evidence="2" type="ORF">SAMN05216231_3721</name>
</gene>
<protein>
    <submittedName>
        <fullName evidence="2">Uncharacterized protein</fullName>
    </submittedName>
</protein>
<dbReference type="EMBL" id="FNKD01000005">
    <property type="protein sequence ID" value="SDR12490.1"/>
    <property type="molecule type" value="Genomic_DNA"/>
</dbReference>
<keyword evidence="1" id="KW-0472">Membrane</keyword>
<name>A0A1H1GH15_9BACI</name>
<evidence type="ECO:0000313" key="2">
    <source>
        <dbReference type="EMBL" id="SDR12490.1"/>
    </source>
</evidence>
<accession>A0A1H1GH15</accession>
<keyword evidence="1" id="KW-0812">Transmembrane</keyword>
<evidence type="ECO:0000256" key="1">
    <source>
        <dbReference type="SAM" id="Phobius"/>
    </source>
</evidence>
<dbReference type="AlphaFoldDB" id="A0A1H1GH15"/>
<feature type="transmembrane region" description="Helical" evidence="1">
    <location>
        <begin position="20"/>
        <end position="39"/>
    </location>
</feature>
<proteinExistence type="predicted"/>
<keyword evidence="1" id="KW-1133">Transmembrane helix</keyword>
<keyword evidence="3" id="KW-1185">Reference proteome</keyword>
<sequence length="48" mass="5576">MEIDFSSLEETMDRMGIKLIILGIPLIKMIVIAAFLYGVNQMFMVIYY</sequence>
<organism evidence="2 3">
    <name type="scientific">Virgibacillus salinus</name>
    <dbReference type="NCBI Taxonomy" id="553311"/>
    <lineage>
        <taxon>Bacteria</taxon>
        <taxon>Bacillati</taxon>
        <taxon>Bacillota</taxon>
        <taxon>Bacilli</taxon>
        <taxon>Bacillales</taxon>
        <taxon>Bacillaceae</taxon>
        <taxon>Virgibacillus</taxon>
    </lineage>
</organism>
<reference evidence="2 3" key="1">
    <citation type="submission" date="2016-10" db="EMBL/GenBank/DDBJ databases">
        <authorList>
            <person name="de Groot N.N."/>
        </authorList>
    </citation>
    <scope>NUCLEOTIDE SEQUENCE [LARGE SCALE GENOMIC DNA]</scope>
    <source>
        <strain evidence="2 3">CGMCC 1.10449</strain>
    </source>
</reference>
<dbReference type="STRING" id="553311.SAMN05216231_3721"/>